<dbReference type="InterPro" id="IPR023353">
    <property type="entry name" value="LemA-like_dom_sf"/>
</dbReference>
<keyword evidence="7" id="KW-1185">Reference proteome</keyword>
<comment type="similarity">
    <text evidence="2">Belongs to the LemA family.</text>
</comment>
<name>A0ABS5RFF8_9MYCO</name>
<evidence type="ECO:0000256" key="1">
    <source>
        <dbReference type="ARBA" id="ARBA00004167"/>
    </source>
</evidence>
<reference evidence="6 7" key="1">
    <citation type="submission" date="2021-05" db="EMBL/GenBank/DDBJ databases">
        <title>Mycobacterium acidophilum sp. nov., an extremely acid-tolerant member of the genus Mycobacterium.</title>
        <authorList>
            <person name="Xia J."/>
        </authorList>
    </citation>
    <scope>NUCLEOTIDE SEQUENCE [LARGE SCALE GENOMIC DNA]</scope>
    <source>
        <strain evidence="6 7">M1</strain>
    </source>
</reference>
<keyword evidence="3" id="KW-0812">Transmembrane</keyword>
<evidence type="ECO:0000256" key="2">
    <source>
        <dbReference type="ARBA" id="ARBA00008854"/>
    </source>
</evidence>
<evidence type="ECO:0000313" key="6">
    <source>
        <dbReference type="EMBL" id="MBS9533026.1"/>
    </source>
</evidence>
<sequence length="195" mass="20856">MSISVIVVIAVLALVVFSVLGVYNGLVRARNGYKNAFAQIDVQLTRRHDLIPNLVETAKAYLAHERGTLEAIVAARNTAVTAQAAASANPGDPEAMGKLASSEQALSGALGRLFALSEAYPDLKASQNMMQLSEELTSTENRVAFARQAYNDAVLAYNNKREVFPANMIAGTFGFTAAAPLEAGPETREVPRVQF</sequence>
<dbReference type="PANTHER" id="PTHR34478:SF2">
    <property type="entry name" value="MEMBRANE PROTEIN"/>
    <property type="match status" value="1"/>
</dbReference>
<proteinExistence type="inferred from homology"/>
<keyword evidence="5" id="KW-0472">Membrane</keyword>
<gene>
    <name evidence="6" type="ORF">KIH27_05415</name>
</gene>
<evidence type="ECO:0000313" key="7">
    <source>
        <dbReference type="Proteomes" id="UP001519535"/>
    </source>
</evidence>
<evidence type="ECO:0000256" key="4">
    <source>
        <dbReference type="ARBA" id="ARBA00022989"/>
    </source>
</evidence>
<evidence type="ECO:0000256" key="3">
    <source>
        <dbReference type="ARBA" id="ARBA00022692"/>
    </source>
</evidence>
<dbReference type="EMBL" id="JAHCLR010000006">
    <property type="protein sequence ID" value="MBS9533026.1"/>
    <property type="molecule type" value="Genomic_DNA"/>
</dbReference>
<dbReference type="Gene3D" id="1.20.1440.20">
    <property type="entry name" value="LemA-like domain"/>
    <property type="match status" value="1"/>
</dbReference>
<organism evidence="6 7">
    <name type="scientific">Mycolicibacter acidiphilus</name>
    <dbReference type="NCBI Taxonomy" id="2835306"/>
    <lineage>
        <taxon>Bacteria</taxon>
        <taxon>Bacillati</taxon>
        <taxon>Actinomycetota</taxon>
        <taxon>Actinomycetes</taxon>
        <taxon>Mycobacteriales</taxon>
        <taxon>Mycobacteriaceae</taxon>
        <taxon>Mycolicibacter</taxon>
    </lineage>
</organism>
<dbReference type="Pfam" id="PF04011">
    <property type="entry name" value="LemA"/>
    <property type="match status" value="1"/>
</dbReference>
<evidence type="ECO:0000256" key="5">
    <source>
        <dbReference type="ARBA" id="ARBA00023136"/>
    </source>
</evidence>
<accession>A0ABS5RFF8</accession>
<dbReference type="InterPro" id="IPR007156">
    <property type="entry name" value="MamQ_LemA"/>
</dbReference>
<dbReference type="PANTHER" id="PTHR34478">
    <property type="entry name" value="PROTEIN LEMA"/>
    <property type="match status" value="1"/>
</dbReference>
<dbReference type="RefSeq" id="WP_214091906.1">
    <property type="nucleotide sequence ID" value="NZ_JAHCLR010000006.1"/>
</dbReference>
<comment type="subcellular location">
    <subcellularLocation>
        <location evidence="1">Membrane</location>
        <topology evidence="1">Single-pass membrane protein</topology>
    </subcellularLocation>
</comment>
<comment type="caution">
    <text evidence="6">The sequence shown here is derived from an EMBL/GenBank/DDBJ whole genome shotgun (WGS) entry which is preliminary data.</text>
</comment>
<dbReference type="Proteomes" id="UP001519535">
    <property type="component" value="Unassembled WGS sequence"/>
</dbReference>
<keyword evidence="4" id="KW-1133">Transmembrane helix</keyword>
<protein>
    <submittedName>
        <fullName evidence="6">LemA family protein</fullName>
    </submittedName>
</protein>
<dbReference type="SUPFAM" id="SSF140478">
    <property type="entry name" value="LemA-like"/>
    <property type="match status" value="1"/>
</dbReference>